<dbReference type="GO" id="GO:0005783">
    <property type="term" value="C:endoplasmic reticulum"/>
    <property type="evidence" value="ECO:0007669"/>
    <property type="project" value="TreeGrafter"/>
</dbReference>
<gene>
    <name evidence="6" type="ORF">ACAT0790_LOCUS8018</name>
</gene>
<proteinExistence type="inferred from homology"/>
<organism evidence="6">
    <name type="scientific">Alexandrium catenella</name>
    <name type="common">Red tide dinoflagellate</name>
    <name type="synonym">Gonyaulax catenella</name>
    <dbReference type="NCBI Taxonomy" id="2925"/>
    <lineage>
        <taxon>Eukaryota</taxon>
        <taxon>Sar</taxon>
        <taxon>Alveolata</taxon>
        <taxon>Dinophyceae</taxon>
        <taxon>Gonyaulacales</taxon>
        <taxon>Pyrocystaceae</taxon>
        <taxon>Alexandrium</taxon>
    </lineage>
</organism>
<evidence type="ECO:0000313" key="6">
    <source>
        <dbReference type="EMBL" id="CAD9102329.1"/>
    </source>
</evidence>
<accession>A0A7S1PT74</accession>
<dbReference type="InterPro" id="IPR051063">
    <property type="entry name" value="PDI"/>
</dbReference>
<dbReference type="PANTHER" id="PTHR45672">
    <property type="entry name" value="PROTEIN DISULFIDE-ISOMERASE C17H9.14C-RELATED"/>
    <property type="match status" value="1"/>
</dbReference>
<keyword evidence="2 4" id="KW-0732">Signal</keyword>
<dbReference type="GO" id="GO:0006457">
    <property type="term" value="P:protein folding"/>
    <property type="evidence" value="ECO:0007669"/>
    <property type="project" value="TreeGrafter"/>
</dbReference>
<feature type="signal peptide" evidence="4">
    <location>
        <begin position="1"/>
        <end position="24"/>
    </location>
</feature>
<feature type="region of interest" description="Disordered" evidence="3">
    <location>
        <begin position="245"/>
        <end position="264"/>
    </location>
</feature>
<dbReference type="PANTHER" id="PTHR45672:SF3">
    <property type="entry name" value="THIOREDOXIN DOMAIN-CONTAINING PROTEIN 5"/>
    <property type="match status" value="1"/>
</dbReference>
<protein>
    <recommendedName>
        <fullName evidence="5">Thioredoxin domain-containing protein</fullName>
    </recommendedName>
</protein>
<comment type="similarity">
    <text evidence="1">Belongs to the protein disulfide isomerase family.</text>
</comment>
<dbReference type="AlphaFoldDB" id="A0A7S1PT74"/>
<evidence type="ECO:0000256" key="1">
    <source>
        <dbReference type="ARBA" id="ARBA00006347"/>
    </source>
</evidence>
<dbReference type="InterPro" id="IPR036249">
    <property type="entry name" value="Thioredoxin-like_sf"/>
</dbReference>
<dbReference type="Gene3D" id="3.40.30.10">
    <property type="entry name" value="Glutaredoxin"/>
    <property type="match status" value="1"/>
</dbReference>
<reference evidence="6" key="1">
    <citation type="submission" date="2021-01" db="EMBL/GenBank/DDBJ databases">
        <authorList>
            <person name="Corre E."/>
            <person name="Pelletier E."/>
            <person name="Niang G."/>
            <person name="Scheremetjew M."/>
            <person name="Finn R."/>
            <person name="Kale V."/>
            <person name="Holt S."/>
            <person name="Cochrane G."/>
            <person name="Meng A."/>
            <person name="Brown T."/>
            <person name="Cohen L."/>
        </authorList>
    </citation>
    <scope>NUCLEOTIDE SEQUENCE</scope>
    <source>
        <strain evidence="6">OF101</strain>
    </source>
</reference>
<dbReference type="GO" id="GO:0003756">
    <property type="term" value="F:protein disulfide isomerase activity"/>
    <property type="evidence" value="ECO:0007669"/>
    <property type="project" value="TreeGrafter"/>
</dbReference>
<evidence type="ECO:0000256" key="3">
    <source>
        <dbReference type="SAM" id="MobiDB-lite"/>
    </source>
</evidence>
<dbReference type="InterPro" id="IPR013766">
    <property type="entry name" value="Thioredoxin_domain"/>
</dbReference>
<dbReference type="PROSITE" id="PS51352">
    <property type="entry name" value="THIOREDOXIN_2"/>
    <property type="match status" value="1"/>
</dbReference>
<feature type="domain" description="Thioredoxin" evidence="5">
    <location>
        <begin position="42"/>
        <end position="170"/>
    </location>
</feature>
<feature type="chain" id="PRO_5030772697" description="Thioredoxin domain-containing protein" evidence="4">
    <location>
        <begin position="25"/>
        <end position="281"/>
    </location>
</feature>
<dbReference type="Pfam" id="PF00085">
    <property type="entry name" value="Thioredoxin"/>
    <property type="match status" value="1"/>
</dbReference>
<evidence type="ECO:0000256" key="4">
    <source>
        <dbReference type="SAM" id="SignalP"/>
    </source>
</evidence>
<dbReference type="EMBL" id="HBGE01013556">
    <property type="protein sequence ID" value="CAD9102329.1"/>
    <property type="molecule type" value="Transcribed_RNA"/>
</dbReference>
<dbReference type="SUPFAM" id="SSF52833">
    <property type="entry name" value="Thioredoxin-like"/>
    <property type="match status" value="1"/>
</dbReference>
<name>A0A7S1PT74_ALECA</name>
<feature type="compositionally biased region" description="Low complexity" evidence="3">
    <location>
        <begin position="245"/>
        <end position="261"/>
    </location>
</feature>
<sequence length="281" mass="30344">MPSMAFSVHIFVLLLLPLAMPAVGSDDAGPLSLEQSAGQEQAAIYSRANALRLNAHTFSGNVLRKPMDEHAEHWVVSFCPNWWEPCQNLALPFDQFSVEWERRLNTRLLTKKVRFATVDCATDKVLCNQQRVEQYPTVHHYHRGKRAATWVGGRTSDVEKLAKFLTKRLSNAAADAAATALPTGGGAAAAPAAAARSLRDRLVPGDRAIDLTLIIVVLSLNTWAVFSNPRLWQLSSGASKDTSKGAAASAASAASPSAASSRSVQRFLPRDWGVPGASMEL</sequence>
<evidence type="ECO:0000259" key="5">
    <source>
        <dbReference type="PROSITE" id="PS51352"/>
    </source>
</evidence>
<evidence type="ECO:0000256" key="2">
    <source>
        <dbReference type="ARBA" id="ARBA00022729"/>
    </source>
</evidence>